<comment type="caution">
    <text evidence="2">The sequence shown here is derived from an EMBL/GenBank/DDBJ whole genome shotgun (WGS) entry which is preliminary data.</text>
</comment>
<sequence>MFSFLSFRGRLRRRSYFFLNLLVSLPLYFLSLIIDETAPPTAFVLLLLLFVISIGQSIKRFHDMNLSGWLTLLLVVPILNVLLSIGLTFVDGSHGPNRFGADAKGRAAWAPTQTAATQSWTAAETAD</sequence>
<dbReference type="PANTHER" id="PTHR34980">
    <property type="entry name" value="INNER MEMBRANE PROTEIN-RELATED-RELATED"/>
    <property type="match status" value="1"/>
</dbReference>
<dbReference type="EMBL" id="BAABHA010000001">
    <property type="protein sequence ID" value="GAA4373840.1"/>
    <property type="molecule type" value="Genomic_DNA"/>
</dbReference>
<accession>A0ABP8IUE8</accession>
<evidence type="ECO:0000313" key="2">
    <source>
        <dbReference type="EMBL" id="GAA4373840.1"/>
    </source>
</evidence>
<evidence type="ECO:0008006" key="4">
    <source>
        <dbReference type="Google" id="ProtNLM"/>
    </source>
</evidence>
<dbReference type="Pfam" id="PF05656">
    <property type="entry name" value="DUF805"/>
    <property type="match status" value="1"/>
</dbReference>
<feature type="transmembrane region" description="Helical" evidence="1">
    <location>
        <begin position="70"/>
        <end position="90"/>
    </location>
</feature>
<protein>
    <recommendedName>
        <fullName evidence="4">DUF805 domain-containing protein</fullName>
    </recommendedName>
</protein>
<keyword evidence="1" id="KW-1133">Transmembrane helix</keyword>
<dbReference type="InterPro" id="IPR008523">
    <property type="entry name" value="DUF805"/>
</dbReference>
<reference evidence="3" key="1">
    <citation type="journal article" date="2019" name="Int. J. Syst. Evol. Microbiol.">
        <title>The Global Catalogue of Microorganisms (GCM) 10K type strain sequencing project: providing services to taxonomists for standard genome sequencing and annotation.</title>
        <authorList>
            <consortium name="The Broad Institute Genomics Platform"/>
            <consortium name="The Broad Institute Genome Sequencing Center for Infectious Disease"/>
            <person name="Wu L."/>
            <person name="Ma J."/>
        </authorList>
    </citation>
    <scope>NUCLEOTIDE SEQUENCE [LARGE SCALE GENOMIC DNA]</scope>
    <source>
        <strain evidence="3">JCM 17924</strain>
    </source>
</reference>
<name>A0ABP8IUE8_9BACT</name>
<organism evidence="2 3">
    <name type="scientific">Hymenobacter koreensis</name>
    <dbReference type="NCBI Taxonomy" id="1084523"/>
    <lineage>
        <taxon>Bacteria</taxon>
        <taxon>Pseudomonadati</taxon>
        <taxon>Bacteroidota</taxon>
        <taxon>Cytophagia</taxon>
        <taxon>Cytophagales</taxon>
        <taxon>Hymenobacteraceae</taxon>
        <taxon>Hymenobacter</taxon>
    </lineage>
</organism>
<evidence type="ECO:0000313" key="3">
    <source>
        <dbReference type="Proteomes" id="UP001500454"/>
    </source>
</evidence>
<proteinExistence type="predicted"/>
<feature type="transmembrane region" description="Helical" evidence="1">
    <location>
        <begin position="40"/>
        <end position="58"/>
    </location>
</feature>
<keyword evidence="3" id="KW-1185">Reference proteome</keyword>
<gene>
    <name evidence="2" type="ORF">GCM10023186_04790</name>
</gene>
<keyword evidence="1" id="KW-0812">Transmembrane</keyword>
<feature type="transmembrane region" description="Helical" evidence="1">
    <location>
        <begin position="16"/>
        <end position="34"/>
    </location>
</feature>
<evidence type="ECO:0000256" key="1">
    <source>
        <dbReference type="SAM" id="Phobius"/>
    </source>
</evidence>
<dbReference type="RefSeq" id="WP_345221023.1">
    <property type="nucleotide sequence ID" value="NZ_BAABHA010000001.1"/>
</dbReference>
<dbReference type="Proteomes" id="UP001500454">
    <property type="component" value="Unassembled WGS sequence"/>
</dbReference>
<keyword evidence="1" id="KW-0472">Membrane</keyword>